<keyword evidence="1" id="KW-0805">Transcription regulation</keyword>
<dbReference type="InterPro" id="IPR036388">
    <property type="entry name" value="WH-like_DNA-bd_sf"/>
</dbReference>
<dbReference type="Proteomes" id="UP001597427">
    <property type="component" value="Unassembled WGS sequence"/>
</dbReference>
<accession>A0ABW5TL72</accession>
<dbReference type="RefSeq" id="WP_379982978.1">
    <property type="nucleotide sequence ID" value="NZ_JBHUMO010000072.1"/>
</dbReference>
<proteinExistence type="predicted"/>
<evidence type="ECO:0000313" key="4">
    <source>
        <dbReference type="EMBL" id="MFD2730057.1"/>
    </source>
</evidence>
<gene>
    <name evidence="4" type="ORF">ACFSR0_11790</name>
</gene>
<feature type="domain" description="DUF2087" evidence="3">
    <location>
        <begin position="169"/>
        <end position="237"/>
    </location>
</feature>
<name>A0ABW5TL72_9ENTE</name>
<comment type="caution">
    <text evidence="4">The sequence shown here is derived from an EMBL/GenBank/DDBJ whole genome shotgun (WGS) entry which is preliminary data.</text>
</comment>
<evidence type="ECO:0000259" key="3">
    <source>
        <dbReference type="Pfam" id="PF09860"/>
    </source>
</evidence>
<evidence type="ECO:0000256" key="2">
    <source>
        <dbReference type="ARBA" id="ARBA00023163"/>
    </source>
</evidence>
<dbReference type="Pfam" id="PF09860">
    <property type="entry name" value="DUF2087"/>
    <property type="match status" value="1"/>
</dbReference>
<reference evidence="5" key="1">
    <citation type="journal article" date="2019" name="Int. J. Syst. Evol. Microbiol.">
        <title>The Global Catalogue of Microorganisms (GCM) 10K type strain sequencing project: providing services to taxonomists for standard genome sequencing and annotation.</title>
        <authorList>
            <consortium name="The Broad Institute Genomics Platform"/>
            <consortium name="The Broad Institute Genome Sequencing Center for Infectious Disease"/>
            <person name="Wu L."/>
            <person name="Ma J."/>
        </authorList>
    </citation>
    <scope>NUCLEOTIDE SEQUENCE [LARGE SCALE GENOMIC DNA]</scope>
    <source>
        <strain evidence="5">TISTR 932</strain>
    </source>
</reference>
<dbReference type="EMBL" id="JBHUMO010000072">
    <property type="protein sequence ID" value="MFD2730057.1"/>
    <property type="molecule type" value="Genomic_DNA"/>
</dbReference>
<protein>
    <submittedName>
        <fullName evidence="4">DUF2087 domain-containing protein</fullName>
    </submittedName>
</protein>
<dbReference type="InterPro" id="IPR018656">
    <property type="entry name" value="DUF2087"/>
</dbReference>
<dbReference type="Gene3D" id="1.10.10.10">
    <property type="entry name" value="Winged helix-like DNA-binding domain superfamily/Winged helix DNA-binding domain"/>
    <property type="match status" value="1"/>
</dbReference>
<keyword evidence="2" id="KW-0804">Transcription</keyword>
<keyword evidence="5" id="KW-1185">Reference proteome</keyword>
<sequence length="239" mass="28160">MEKGQLKLQMYENGWKKEKETLCCLYCEQKFTLGEIYSMDEKLVTAEKAIQNHLEKEHAGALAALLSQSKEQLGITQTQKEILILFAQKLSDTVIAQRLEISTSAVRNQRFKLKEKERQAYQFLGAMSLLDEGEEWQMHSGAKMIDERYQISKEEREHVIATYFDNQGRIKQFPSKEKRKIIMLSKISDCFDFKKNYSERAVNELLQTMVEDYVTIRRYLIEYGFFKRTKDGSSYWRQG</sequence>
<dbReference type="InterPro" id="IPR016032">
    <property type="entry name" value="Sig_transdc_resp-reg_C-effctor"/>
</dbReference>
<evidence type="ECO:0000313" key="5">
    <source>
        <dbReference type="Proteomes" id="UP001597427"/>
    </source>
</evidence>
<evidence type="ECO:0000256" key="1">
    <source>
        <dbReference type="ARBA" id="ARBA00023015"/>
    </source>
</evidence>
<dbReference type="SUPFAM" id="SSF46894">
    <property type="entry name" value="C-terminal effector domain of the bipartite response regulators"/>
    <property type="match status" value="1"/>
</dbReference>
<organism evidence="4 5">
    <name type="scientific">Enterococcus camelliae</name>
    <dbReference type="NCBI Taxonomy" id="453959"/>
    <lineage>
        <taxon>Bacteria</taxon>
        <taxon>Bacillati</taxon>
        <taxon>Bacillota</taxon>
        <taxon>Bacilli</taxon>
        <taxon>Lactobacillales</taxon>
        <taxon>Enterococcaceae</taxon>
        <taxon>Enterococcus</taxon>
    </lineage>
</organism>